<keyword evidence="7" id="KW-0378">Hydrolase</keyword>
<accession>A0A139B071</accession>
<dbReference type="Gene3D" id="1.20.1540.10">
    <property type="entry name" value="Rhomboid-like"/>
    <property type="match status" value="1"/>
</dbReference>
<evidence type="ECO:0000313" key="13">
    <source>
        <dbReference type="EMBL" id="KXS22340.1"/>
    </source>
</evidence>
<keyword evidence="14" id="KW-1185">Reference proteome</keyword>
<dbReference type="InterPro" id="IPR035952">
    <property type="entry name" value="Rhomboid-like_sf"/>
</dbReference>
<dbReference type="OrthoDB" id="10257275at2759"/>
<feature type="compositionally biased region" description="Basic and acidic residues" evidence="10">
    <location>
        <begin position="284"/>
        <end position="298"/>
    </location>
</feature>
<dbReference type="AlphaFoldDB" id="A0A139B071"/>
<keyword evidence="6 11" id="KW-0812">Transmembrane</keyword>
<evidence type="ECO:0000256" key="3">
    <source>
        <dbReference type="ARBA" id="ARBA00009045"/>
    </source>
</evidence>
<dbReference type="EC" id="3.4.21.105" evidence="4"/>
<dbReference type="STRING" id="1344416.A0A139B071"/>
<protein>
    <recommendedName>
        <fullName evidence="4">rhomboid protease</fullName>
        <ecNumber evidence="4">3.4.21.105</ecNumber>
    </recommendedName>
</protein>
<comment type="subcellular location">
    <subcellularLocation>
        <location evidence="2">Membrane</location>
        <topology evidence="2">Multi-pass membrane protein</topology>
    </subcellularLocation>
</comment>
<evidence type="ECO:0000256" key="10">
    <source>
        <dbReference type="SAM" id="MobiDB-lite"/>
    </source>
</evidence>
<evidence type="ECO:0000256" key="9">
    <source>
        <dbReference type="ARBA" id="ARBA00023136"/>
    </source>
</evidence>
<evidence type="ECO:0000256" key="7">
    <source>
        <dbReference type="ARBA" id="ARBA00022801"/>
    </source>
</evidence>
<dbReference type="InterPro" id="IPR022764">
    <property type="entry name" value="Peptidase_S54_rhomboid_dom"/>
</dbReference>
<comment type="similarity">
    <text evidence="3">Belongs to the peptidase S54 family.</text>
</comment>
<feature type="transmembrane region" description="Helical" evidence="11">
    <location>
        <begin position="229"/>
        <end position="252"/>
    </location>
</feature>
<name>A0A139B071_GONPJ</name>
<dbReference type="EMBL" id="KQ965731">
    <property type="protein sequence ID" value="KXS22340.1"/>
    <property type="molecule type" value="Genomic_DNA"/>
</dbReference>
<dbReference type="SUPFAM" id="SSF144091">
    <property type="entry name" value="Rhomboid-like"/>
    <property type="match status" value="1"/>
</dbReference>
<sequence>MPVNVRTSNSSRPSTASIFAGRLARLLSSNALAVPGSFLVVLITNAIYLATLFSDDVVEDLSLEIGKAYWKERTIGAISRILTSPFVHATSLHIIVNQSAFFALSGPVEQRRRSAASADNGAPPPGAFSHLWLVVVLGALSNIIFLSSLFILDALDIFLMEGEGLTMGLSGIVFALIVIHHNILVSRDAFLSPTAERRSIFGAFSVPVALYPWAALLVVGVLFPDISFLVHFAGVIVGFLYTHSFLNPIIILPSGLLSKMDAVVGRLTGASYAPLLPQPVTSRTGRDNVDPHDADLAR</sequence>
<organism evidence="13 14">
    <name type="scientific">Gonapodya prolifera (strain JEL478)</name>
    <name type="common">Monoblepharis prolifera</name>
    <dbReference type="NCBI Taxonomy" id="1344416"/>
    <lineage>
        <taxon>Eukaryota</taxon>
        <taxon>Fungi</taxon>
        <taxon>Fungi incertae sedis</taxon>
        <taxon>Chytridiomycota</taxon>
        <taxon>Chytridiomycota incertae sedis</taxon>
        <taxon>Monoblepharidomycetes</taxon>
        <taxon>Monoblepharidales</taxon>
        <taxon>Gonapodyaceae</taxon>
        <taxon>Gonapodya</taxon>
    </lineage>
</organism>
<evidence type="ECO:0000259" key="12">
    <source>
        <dbReference type="Pfam" id="PF01694"/>
    </source>
</evidence>
<dbReference type="Pfam" id="PF01694">
    <property type="entry name" value="Rhomboid"/>
    <property type="match status" value="1"/>
</dbReference>
<feature type="transmembrane region" description="Helical" evidence="11">
    <location>
        <begin position="32"/>
        <end position="53"/>
    </location>
</feature>
<dbReference type="GO" id="GO:0016020">
    <property type="term" value="C:membrane"/>
    <property type="evidence" value="ECO:0007669"/>
    <property type="project" value="UniProtKB-SubCell"/>
</dbReference>
<dbReference type="Proteomes" id="UP000070544">
    <property type="component" value="Unassembled WGS sequence"/>
</dbReference>
<dbReference type="GO" id="GO:0006508">
    <property type="term" value="P:proteolysis"/>
    <property type="evidence" value="ECO:0007669"/>
    <property type="project" value="UniProtKB-KW"/>
</dbReference>
<keyword evidence="9 11" id="KW-0472">Membrane</keyword>
<dbReference type="PANTHER" id="PTHR43066">
    <property type="entry name" value="RHOMBOID-RELATED PROTEIN"/>
    <property type="match status" value="1"/>
</dbReference>
<evidence type="ECO:0000256" key="11">
    <source>
        <dbReference type="SAM" id="Phobius"/>
    </source>
</evidence>
<comment type="catalytic activity">
    <reaction evidence="1">
        <text>Cleaves type-1 transmembrane domains using a catalytic dyad composed of serine and histidine that are contributed by different transmembrane domains.</text>
        <dbReference type="EC" id="3.4.21.105"/>
    </reaction>
</comment>
<feature type="transmembrane region" description="Helical" evidence="11">
    <location>
        <begin position="157"/>
        <end position="179"/>
    </location>
</feature>
<dbReference type="PANTHER" id="PTHR43066:SF1">
    <property type="entry name" value="RHOMBOID PROTEIN 2"/>
    <property type="match status" value="1"/>
</dbReference>
<feature type="transmembrane region" description="Helical" evidence="11">
    <location>
        <begin position="200"/>
        <end position="223"/>
    </location>
</feature>
<feature type="domain" description="Peptidase S54 rhomboid" evidence="12">
    <location>
        <begin position="78"/>
        <end position="243"/>
    </location>
</feature>
<dbReference type="GO" id="GO:0004252">
    <property type="term" value="F:serine-type endopeptidase activity"/>
    <property type="evidence" value="ECO:0007669"/>
    <property type="project" value="InterPro"/>
</dbReference>
<evidence type="ECO:0000256" key="8">
    <source>
        <dbReference type="ARBA" id="ARBA00022989"/>
    </source>
</evidence>
<proteinExistence type="inferred from homology"/>
<keyword evidence="5" id="KW-0645">Protease</keyword>
<evidence type="ECO:0000256" key="2">
    <source>
        <dbReference type="ARBA" id="ARBA00004141"/>
    </source>
</evidence>
<evidence type="ECO:0000256" key="4">
    <source>
        <dbReference type="ARBA" id="ARBA00013039"/>
    </source>
</evidence>
<evidence type="ECO:0000313" key="14">
    <source>
        <dbReference type="Proteomes" id="UP000070544"/>
    </source>
</evidence>
<evidence type="ECO:0000256" key="5">
    <source>
        <dbReference type="ARBA" id="ARBA00022670"/>
    </source>
</evidence>
<feature type="region of interest" description="Disordered" evidence="10">
    <location>
        <begin position="278"/>
        <end position="298"/>
    </location>
</feature>
<reference evidence="13 14" key="1">
    <citation type="journal article" date="2015" name="Genome Biol. Evol.">
        <title>Phylogenomic analyses indicate that early fungi evolved digesting cell walls of algal ancestors of land plants.</title>
        <authorList>
            <person name="Chang Y."/>
            <person name="Wang S."/>
            <person name="Sekimoto S."/>
            <person name="Aerts A.L."/>
            <person name="Choi C."/>
            <person name="Clum A."/>
            <person name="LaButti K.M."/>
            <person name="Lindquist E.A."/>
            <person name="Yee Ngan C."/>
            <person name="Ohm R.A."/>
            <person name="Salamov A.A."/>
            <person name="Grigoriev I.V."/>
            <person name="Spatafora J.W."/>
            <person name="Berbee M.L."/>
        </authorList>
    </citation>
    <scope>NUCLEOTIDE SEQUENCE [LARGE SCALE GENOMIC DNA]</scope>
    <source>
        <strain evidence="13 14">JEL478</strain>
    </source>
</reference>
<feature type="transmembrane region" description="Helical" evidence="11">
    <location>
        <begin position="131"/>
        <end position="151"/>
    </location>
</feature>
<gene>
    <name evidence="13" type="ORF">M427DRAFT_170401</name>
</gene>
<keyword evidence="8 11" id="KW-1133">Transmembrane helix</keyword>
<evidence type="ECO:0000256" key="6">
    <source>
        <dbReference type="ARBA" id="ARBA00022692"/>
    </source>
</evidence>
<evidence type="ECO:0000256" key="1">
    <source>
        <dbReference type="ARBA" id="ARBA00000156"/>
    </source>
</evidence>